<reference evidence="3" key="2">
    <citation type="submission" date="2019-09" db="UniProtKB">
        <authorList>
            <consortium name="WormBaseParasite"/>
        </authorList>
    </citation>
    <scope>IDENTIFICATION</scope>
</reference>
<reference evidence="1 2" key="1">
    <citation type="submission" date="2018-11" db="EMBL/GenBank/DDBJ databases">
        <authorList>
            <consortium name="Pathogen Informatics"/>
        </authorList>
    </citation>
    <scope>NUCLEOTIDE SEQUENCE [LARGE SCALE GENOMIC DNA]</scope>
</reference>
<evidence type="ECO:0000313" key="2">
    <source>
        <dbReference type="Proteomes" id="UP000050761"/>
    </source>
</evidence>
<accession>A0A183G0C1</accession>
<keyword evidence="2" id="KW-1185">Reference proteome</keyword>
<organism evidence="2 3">
    <name type="scientific">Heligmosomoides polygyrus</name>
    <name type="common">Parasitic roundworm</name>
    <dbReference type="NCBI Taxonomy" id="6339"/>
    <lineage>
        <taxon>Eukaryota</taxon>
        <taxon>Metazoa</taxon>
        <taxon>Ecdysozoa</taxon>
        <taxon>Nematoda</taxon>
        <taxon>Chromadorea</taxon>
        <taxon>Rhabditida</taxon>
        <taxon>Rhabditina</taxon>
        <taxon>Rhabditomorpha</taxon>
        <taxon>Strongyloidea</taxon>
        <taxon>Heligmosomidae</taxon>
        <taxon>Heligmosomoides</taxon>
    </lineage>
</organism>
<name>A0A183G0C1_HELPZ</name>
<accession>A0A3P8ASS8</accession>
<dbReference type="OrthoDB" id="5866964at2759"/>
<protein>
    <submittedName>
        <fullName evidence="3">DUF772 domain-containing protein</fullName>
    </submittedName>
</protein>
<proteinExistence type="predicted"/>
<dbReference type="AlphaFoldDB" id="A0A183G0C1"/>
<sequence>MSGSIRSLCDTDDITSLSMRVEDNNPVDGICLYEPPKDRSGKGFLLDALVITTLLQLQWLMSYSSRGIRLDNTHHTTRYHIKLATLMVADEKNRTEDCQQVC</sequence>
<dbReference type="WBParaSite" id="HPBE_0001453301-mRNA-1">
    <property type="protein sequence ID" value="HPBE_0001453301-mRNA-1"/>
    <property type="gene ID" value="HPBE_0001453301"/>
</dbReference>
<evidence type="ECO:0000313" key="3">
    <source>
        <dbReference type="WBParaSite" id="HPBE_0001453301-mRNA-1"/>
    </source>
</evidence>
<dbReference type="EMBL" id="UZAH01028405">
    <property type="protein sequence ID" value="VDO99927.1"/>
    <property type="molecule type" value="Genomic_DNA"/>
</dbReference>
<gene>
    <name evidence="1" type="ORF">HPBE_LOCUS14534</name>
</gene>
<dbReference type="Proteomes" id="UP000050761">
    <property type="component" value="Unassembled WGS sequence"/>
</dbReference>
<evidence type="ECO:0000313" key="1">
    <source>
        <dbReference type="EMBL" id="VDO99927.1"/>
    </source>
</evidence>